<dbReference type="InterPro" id="IPR059179">
    <property type="entry name" value="MLKL-like_MCAfunc"/>
</dbReference>
<dbReference type="GO" id="GO:0007166">
    <property type="term" value="P:cell surface receptor signaling pathway"/>
    <property type="evidence" value="ECO:0007669"/>
    <property type="project" value="InterPro"/>
</dbReference>
<dbReference type="EMBL" id="JAUEPU010000025">
    <property type="protein sequence ID" value="KAK0493404.1"/>
    <property type="molecule type" value="Genomic_DNA"/>
</dbReference>
<evidence type="ECO:0000256" key="1">
    <source>
        <dbReference type="SAM" id="MobiDB-lite"/>
    </source>
</evidence>
<sequence>MCSPCVNTPKRMVFQLQPTARLLSHSNNRHYPYPSIMKNIGRLLGKKSIETAIVPLEILKAASEAIPVPALAPATEILLSILNLAYQTQENADTRKEIVTRCVRAHVAISRRLGNMEITTNVLENIEQFERDLKDVRDFIEKENRKNRLNLLFYSKSKKDDLQRLGTQFEDTLRLFQINTMLSLHEAIGCVATRLQHVEHNVVGFTKSIASFPIPTTEVGCDSTGIPTVSMIHIATRKQIYGGRNLAFHTAEMEGRCVVMKVFKGSNARLNWQKSNAFDRTVANPHIPRLIAISSVDDPVHFSVYDFYAAVSLENFILSSVRQGLRETFECGVKLVYGISTGLDHLSEQGVSLADINADEVHIFWDTNGRAIVTMDSDLLNKPRVISPFTGDTVSRSLAVLDSVLSRIFRRITHFLYEDNLDRSGGNEDNSIYLQAFQTEATDTQMETEADEMRNTTRQPSTSGGLQSTTPAVKPRRELVWKASVGHMTSVQEVAQQYQRLVDLHSQSSLLHRYRNLSTPQTYHRCKGYSREEVTLTHTAFDSKIVVHATPSVHEVCLVCGERIAEDLPSIPRFKCHCKKLDDGVSPNIQCTECFTWQHEHCSIGLRNGQADHACMDCQLRNERKLLLQRVLDLSPGAIERMLRSGPSNILTHQGFDEPITARITESGPVSSPQESSSTEKKFVDRVSYPGIHNQEEMPHILSPELSMKGDRGDEGAAHIRLSAGTNRSSNDTGREKISYRTEINNLCVRLGWTLRFIDELTGPKDSRNCTSVAYVNGVMRGQASAPNVVAAREQASYLALRYYDCV</sequence>
<dbReference type="InterPro" id="IPR013083">
    <property type="entry name" value="Znf_RING/FYVE/PHD"/>
</dbReference>
<dbReference type="InterPro" id="IPR011009">
    <property type="entry name" value="Kinase-like_dom_sf"/>
</dbReference>
<evidence type="ECO:0000313" key="2">
    <source>
        <dbReference type="EMBL" id="KAK0493404.1"/>
    </source>
</evidence>
<dbReference type="InterPro" id="IPR036537">
    <property type="entry name" value="Adaptor_Cbl_N_dom_sf"/>
</dbReference>
<dbReference type="SUPFAM" id="SSF56112">
    <property type="entry name" value="Protein kinase-like (PK-like)"/>
    <property type="match status" value="1"/>
</dbReference>
<accession>A0AA39Q0A2</accession>
<reference evidence="2" key="1">
    <citation type="submission" date="2023-06" db="EMBL/GenBank/DDBJ databases">
        <authorList>
            <consortium name="Lawrence Berkeley National Laboratory"/>
            <person name="Ahrendt S."/>
            <person name="Sahu N."/>
            <person name="Indic B."/>
            <person name="Wong-Bajracharya J."/>
            <person name="Merenyi Z."/>
            <person name="Ke H.-M."/>
            <person name="Monk M."/>
            <person name="Kocsube S."/>
            <person name="Drula E."/>
            <person name="Lipzen A."/>
            <person name="Balint B."/>
            <person name="Henrissat B."/>
            <person name="Andreopoulos B."/>
            <person name="Martin F.M."/>
            <person name="Harder C.B."/>
            <person name="Rigling D."/>
            <person name="Ford K.L."/>
            <person name="Foster G.D."/>
            <person name="Pangilinan J."/>
            <person name="Papanicolaou A."/>
            <person name="Barry K."/>
            <person name="LaButti K."/>
            <person name="Viragh M."/>
            <person name="Koriabine M."/>
            <person name="Yan M."/>
            <person name="Riley R."/>
            <person name="Champramary S."/>
            <person name="Plett K.L."/>
            <person name="Tsai I.J."/>
            <person name="Slot J."/>
            <person name="Sipos G."/>
            <person name="Plett J."/>
            <person name="Nagy L.G."/>
            <person name="Grigoriev I.V."/>
        </authorList>
    </citation>
    <scope>NUCLEOTIDE SEQUENCE</scope>
    <source>
        <strain evidence="2">HWK02</strain>
    </source>
</reference>
<dbReference type="Proteomes" id="UP001175228">
    <property type="component" value="Unassembled WGS sequence"/>
</dbReference>
<evidence type="ECO:0000313" key="3">
    <source>
        <dbReference type="Proteomes" id="UP001175228"/>
    </source>
</evidence>
<dbReference type="Gene3D" id="3.30.40.10">
    <property type="entry name" value="Zinc/RING finger domain, C3HC4 (zinc finger)"/>
    <property type="match status" value="1"/>
</dbReference>
<keyword evidence="3" id="KW-1185">Reference proteome</keyword>
<dbReference type="CDD" id="cd21037">
    <property type="entry name" value="MLKL_NTD"/>
    <property type="match status" value="1"/>
</dbReference>
<feature type="compositionally biased region" description="Polar residues" evidence="1">
    <location>
        <begin position="456"/>
        <end position="471"/>
    </location>
</feature>
<name>A0AA39Q0A2_9AGAR</name>
<dbReference type="Gene3D" id="1.20.930.20">
    <property type="entry name" value="Adaptor protein Cbl, N-terminal domain"/>
    <property type="match status" value="1"/>
</dbReference>
<organism evidence="2 3">
    <name type="scientific">Armillaria luteobubalina</name>
    <dbReference type="NCBI Taxonomy" id="153913"/>
    <lineage>
        <taxon>Eukaryota</taxon>
        <taxon>Fungi</taxon>
        <taxon>Dikarya</taxon>
        <taxon>Basidiomycota</taxon>
        <taxon>Agaricomycotina</taxon>
        <taxon>Agaricomycetes</taxon>
        <taxon>Agaricomycetidae</taxon>
        <taxon>Agaricales</taxon>
        <taxon>Marasmiineae</taxon>
        <taxon>Physalacriaceae</taxon>
        <taxon>Armillaria</taxon>
    </lineage>
</organism>
<dbReference type="AlphaFoldDB" id="A0AA39Q0A2"/>
<comment type="caution">
    <text evidence="2">The sequence shown here is derived from an EMBL/GenBank/DDBJ whole genome shotgun (WGS) entry which is preliminary data.</text>
</comment>
<gene>
    <name evidence="2" type="ORF">EDD18DRAFT_1464901</name>
</gene>
<protein>
    <submittedName>
        <fullName evidence="2">Uncharacterized protein</fullName>
    </submittedName>
</protein>
<feature type="region of interest" description="Disordered" evidence="1">
    <location>
        <begin position="447"/>
        <end position="472"/>
    </location>
</feature>
<proteinExistence type="predicted"/>